<feature type="domain" description="Fatty acid desaturase" evidence="3">
    <location>
        <begin position="83"/>
        <end position="310"/>
    </location>
</feature>
<dbReference type="Pfam" id="PF00487">
    <property type="entry name" value="FA_desaturase"/>
    <property type="match status" value="1"/>
</dbReference>
<feature type="transmembrane region" description="Helical" evidence="2">
    <location>
        <begin position="57"/>
        <end position="89"/>
    </location>
</feature>
<feature type="transmembrane region" description="Helical" evidence="2">
    <location>
        <begin position="221"/>
        <end position="244"/>
    </location>
</feature>
<evidence type="ECO:0000259" key="3">
    <source>
        <dbReference type="Pfam" id="PF00487"/>
    </source>
</evidence>
<keyword evidence="5" id="KW-1185">Reference proteome</keyword>
<protein>
    <submittedName>
        <fullName evidence="4">Fatty acid desaturase</fullName>
    </submittedName>
</protein>
<keyword evidence="2" id="KW-0812">Transmembrane</keyword>
<feature type="transmembrane region" description="Helical" evidence="2">
    <location>
        <begin position="195"/>
        <end position="215"/>
    </location>
</feature>
<keyword evidence="2" id="KW-1133">Transmembrane helix</keyword>
<dbReference type="CDD" id="cd03510">
    <property type="entry name" value="Rhizobitoxine-FADS-like"/>
    <property type="match status" value="1"/>
</dbReference>
<feature type="region of interest" description="Disordered" evidence="1">
    <location>
        <begin position="1"/>
        <end position="32"/>
    </location>
</feature>
<accession>A0A2P4UN50</accession>
<comment type="caution">
    <text evidence="4">The sequence shown here is derived from an EMBL/GenBank/DDBJ whole genome shotgun (WGS) entry which is preliminary data.</text>
</comment>
<dbReference type="GO" id="GO:0008610">
    <property type="term" value="P:lipid biosynthetic process"/>
    <property type="evidence" value="ECO:0007669"/>
    <property type="project" value="UniProtKB-ARBA"/>
</dbReference>
<evidence type="ECO:0000313" key="4">
    <source>
        <dbReference type="EMBL" id="POM26471.1"/>
    </source>
</evidence>
<dbReference type="Proteomes" id="UP000242367">
    <property type="component" value="Unassembled WGS sequence"/>
</dbReference>
<dbReference type="InterPro" id="IPR012171">
    <property type="entry name" value="Fatty_acid_desaturase"/>
</dbReference>
<sequence length="329" mass="36512">MPSPLHEAGRPGASDRTTPGSPFPRGYQPPSHLRPVVKAAHRTLLVRPIADALLDHVFAVALALGGALALLHLPLTIGVPSALVALVAIGRQLRALECLTHEASHYSFSRRQRLNDLLGQVLAGLPTGASLGDYRRSHRIHHTAFGTEADPDLARYRELGIERLRRHSRVLFALDVLRRLPRYQRGWLATVRSQPMVFAAPFGWAGLAVALPVAAFDGFRAGLLTACLWLLAQFTSLPVIRFLGESEEHIYAGRYTVFDTTISNIGLRNLLLKHPHNDGYHTVHHMWPAIPYYRTRRLHELLMKQDPEYAGRVVLGPPKTSSPDLPESE</sequence>
<reference evidence="4 5" key="1">
    <citation type="journal article" date="2017" name="Chemistry">
        <title>Isolation, Biosynthesis and Chemical Modifications of Rubterolones A-F: Rare Tropolone Alkaloids from Actinomadura sp. 5-2.</title>
        <authorList>
            <person name="Guo H."/>
            <person name="Benndorf R."/>
            <person name="Leichnitz D."/>
            <person name="Klassen J.L."/>
            <person name="Vollmers J."/>
            <person name="Gorls H."/>
            <person name="Steinacker M."/>
            <person name="Weigel C."/>
            <person name="Dahse H.M."/>
            <person name="Kaster A.K."/>
            <person name="de Beer Z.W."/>
            <person name="Poulsen M."/>
            <person name="Beemelmanns C."/>
        </authorList>
    </citation>
    <scope>NUCLEOTIDE SEQUENCE [LARGE SCALE GENOMIC DNA]</scope>
    <source>
        <strain evidence="4 5">5-2</strain>
    </source>
</reference>
<dbReference type="PANTHER" id="PTHR19353">
    <property type="entry name" value="FATTY ACID DESATURASE 2"/>
    <property type="match status" value="1"/>
</dbReference>
<dbReference type="EMBL" id="MTBP01000001">
    <property type="protein sequence ID" value="POM26471.1"/>
    <property type="molecule type" value="Genomic_DNA"/>
</dbReference>
<gene>
    <name evidence="4" type="ORF">BTM25_08720</name>
</gene>
<proteinExistence type="predicted"/>
<evidence type="ECO:0000256" key="2">
    <source>
        <dbReference type="SAM" id="Phobius"/>
    </source>
</evidence>
<dbReference type="PANTHER" id="PTHR19353:SF19">
    <property type="entry name" value="DELTA(5) FATTY ACID DESATURASE C-RELATED"/>
    <property type="match status" value="1"/>
</dbReference>
<dbReference type="GO" id="GO:0016717">
    <property type="term" value="F:oxidoreductase activity, acting on paired donors, with oxidation of a pair of donors resulting in the reduction of molecular oxygen to two molecules of water"/>
    <property type="evidence" value="ECO:0007669"/>
    <property type="project" value="TreeGrafter"/>
</dbReference>
<dbReference type="RefSeq" id="WP_103561435.1">
    <property type="nucleotide sequence ID" value="NZ_MTBP01000001.1"/>
</dbReference>
<name>A0A2P4UN50_9ACTN</name>
<dbReference type="AlphaFoldDB" id="A0A2P4UN50"/>
<organism evidence="4 5">
    <name type="scientific">Actinomadura rubteroloni</name>
    <dbReference type="NCBI Taxonomy" id="1926885"/>
    <lineage>
        <taxon>Bacteria</taxon>
        <taxon>Bacillati</taxon>
        <taxon>Actinomycetota</taxon>
        <taxon>Actinomycetes</taxon>
        <taxon>Streptosporangiales</taxon>
        <taxon>Thermomonosporaceae</taxon>
        <taxon>Actinomadura</taxon>
    </lineage>
</organism>
<evidence type="ECO:0000256" key="1">
    <source>
        <dbReference type="SAM" id="MobiDB-lite"/>
    </source>
</evidence>
<dbReference type="GO" id="GO:0016020">
    <property type="term" value="C:membrane"/>
    <property type="evidence" value="ECO:0007669"/>
    <property type="project" value="TreeGrafter"/>
</dbReference>
<evidence type="ECO:0000313" key="5">
    <source>
        <dbReference type="Proteomes" id="UP000242367"/>
    </source>
</evidence>
<dbReference type="InterPro" id="IPR005804">
    <property type="entry name" value="FA_desaturase_dom"/>
</dbReference>
<keyword evidence="2" id="KW-0472">Membrane</keyword>